<evidence type="ECO:0000313" key="6">
    <source>
        <dbReference type="EMBL" id="KAE8989761.1"/>
    </source>
</evidence>
<protein>
    <recommendedName>
        <fullName evidence="4">DDE Tnp4 domain-containing protein</fullName>
    </recommendedName>
</protein>
<evidence type="ECO:0000256" key="3">
    <source>
        <dbReference type="SAM" id="MobiDB-lite"/>
    </source>
</evidence>
<evidence type="ECO:0000259" key="4">
    <source>
        <dbReference type="Pfam" id="PF13359"/>
    </source>
</evidence>
<evidence type="ECO:0000313" key="16">
    <source>
        <dbReference type="Proteomes" id="UP000437068"/>
    </source>
</evidence>
<evidence type="ECO:0000313" key="18">
    <source>
        <dbReference type="Proteomes" id="UP000440732"/>
    </source>
</evidence>
<gene>
    <name evidence="12" type="ORF">PF001_g23347</name>
    <name evidence="11" type="ORF">PF002_g25029</name>
    <name evidence="10" type="ORF">PF004_g23006</name>
    <name evidence="9" type="ORF">PF005_g21763</name>
    <name evidence="8" type="ORF">PF006_g21935</name>
    <name evidence="7" type="ORF">PF007_g22687</name>
    <name evidence="13" type="ORF">PF008_g22951</name>
    <name evidence="5" type="ORF">PF009_g23573</name>
    <name evidence="6" type="ORF">PF011_g18630</name>
</gene>
<keyword evidence="15" id="KW-1185">Reference proteome</keyword>
<dbReference type="EMBL" id="QXFW01001507">
    <property type="protein sequence ID" value="KAE8989761.1"/>
    <property type="molecule type" value="Genomic_DNA"/>
</dbReference>
<dbReference type="EMBL" id="QXGA01002077">
    <property type="protein sequence ID" value="KAE9104341.1"/>
    <property type="molecule type" value="Genomic_DNA"/>
</dbReference>
<comment type="caution">
    <text evidence="6">The sequence shown here is derived from an EMBL/GenBank/DDBJ whole genome shotgun (WGS) entry which is preliminary data.</text>
</comment>
<feature type="region of interest" description="Disordered" evidence="3">
    <location>
        <begin position="83"/>
        <end position="111"/>
    </location>
</feature>
<dbReference type="Proteomes" id="UP000437068">
    <property type="component" value="Unassembled WGS sequence"/>
</dbReference>
<proteinExistence type="predicted"/>
<dbReference type="Pfam" id="PF13359">
    <property type="entry name" value="DDE_Tnp_4"/>
    <property type="match status" value="1"/>
</dbReference>
<organism evidence="6 20">
    <name type="scientific">Phytophthora fragariae</name>
    <dbReference type="NCBI Taxonomy" id="53985"/>
    <lineage>
        <taxon>Eukaryota</taxon>
        <taxon>Sar</taxon>
        <taxon>Stramenopiles</taxon>
        <taxon>Oomycota</taxon>
        <taxon>Peronosporomycetes</taxon>
        <taxon>Peronosporales</taxon>
        <taxon>Peronosporaceae</taxon>
        <taxon>Phytophthora</taxon>
    </lineage>
</organism>
<evidence type="ECO:0000313" key="20">
    <source>
        <dbReference type="Proteomes" id="UP000460718"/>
    </source>
</evidence>
<feature type="compositionally biased region" description="Acidic residues" evidence="3">
    <location>
        <begin position="83"/>
        <end position="97"/>
    </location>
</feature>
<dbReference type="AlphaFoldDB" id="A0A6A3J5U0"/>
<dbReference type="EMBL" id="QXGE01002383">
    <property type="protein sequence ID" value="KAE9282362.1"/>
    <property type="molecule type" value="Genomic_DNA"/>
</dbReference>
<feature type="compositionally biased region" description="Basic and acidic residues" evidence="3">
    <location>
        <begin position="102"/>
        <end position="111"/>
    </location>
</feature>
<evidence type="ECO:0000313" key="8">
    <source>
        <dbReference type="EMBL" id="KAE9104341.1"/>
    </source>
</evidence>
<evidence type="ECO:0000313" key="21">
    <source>
        <dbReference type="Proteomes" id="UP000476176"/>
    </source>
</evidence>
<evidence type="ECO:0000313" key="13">
    <source>
        <dbReference type="EMBL" id="KAE9300676.1"/>
    </source>
</evidence>
<sequence length="124" mass="14141">MLVRYKKPKALQPDNSVFNTVVALARVVNENCIGLLKNRWAFLKGISTQVKVKEDFVWVYKQCMTCVMLHNFALAYHDLDPFDDASDEEEDEQDDGNVELMSRTEPHEGDALRESVKAAVFDGM</sequence>
<dbReference type="EMBL" id="QXGC01002393">
    <property type="protein sequence ID" value="KAE9186723.1"/>
    <property type="molecule type" value="Genomic_DNA"/>
</dbReference>
<dbReference type="EMBL" id="QXFZ01002052">
    <property type="protein sequence ID" value="KAE9081376.1"/>
    <property type="molecule type" value="Genomic_DNA"/>
</dbReference>
<evidence type="ECO:0000313" key="7">
    <source>
        <dbReference type="EMBL" id="KAE9081376.1"/>
    </source>
</evidence>
<reference evidence="20 21" key="1">
    <citation type="submission" date="2018-09" db="EMBL/GenBank/DDBJ databases">
        <title>Genomic investigation of the strawberry pathogen Phytophthora fragariae indicates pathogenicity is determined by transcriptional variation in three key races.</title>
        <authorList>
            <person name="Adams T.M."/>
            <person name="Armitage A.D."/>
            <person name="Sobczyk M.K."/>
            <person name="Bates H.J."/>
            <person name="Dunwell J.M."/>
            <person name="Nellist C.F."/>
            <person name="Harrison R.J."/>
        </authorList>
    </citation>
    <scope>NUCLEOTIDE SEQUENCE [LARGE SCALE GENOMIC DNA]</scope>
    <source>
        <strain evidence="12 16">A4</strain>
        <strain evidence="11 17">BC-1</strain>
        <strain evidence="10 21">BC-23</strain>
        <strain evidence="9 15">NOV-27</strain>
        <strain evidence="8 18">NOV-5</strain>
        <strain evidence="7 19">NOV-71</strain>
        <strain evidence="13 22">NOV-77</strain>
        <strain evidence="5 14">NOV-9</strain>
        <strain evidence="6 20">SCRP245</strain>
    </source>
</reference>
<dbReference type="Proteomes" id="UP000429523">
    <property type="component" value="Unassembled WGS sequence"/>
</dbReference>
<evidence type="ECO:0000313" key="5">
    <source>
        <dbReference type="EMBL" id="KAE8926237.1"/>
    </source>
</evidence>
<dbReference type="Proteomes" id="UP000486351">
    <property type="component" value="Unassembled WGS sequence"/>
</dbReference>
<evidence type="ECO:0000313" key="19">
    <source>
        <dbReference type="Proteomes" id="UP000441208"/>
    </source>
</evidence>
<dbReference type="OrthoDB" id="127390at2759"/>
<name>A0A6A3J5U0_9STRA</name>
<accession>A0A6A3J5U0</accession>
<dbReference type="Proteomes" id="UP000460718">
    <property type="component" value="Unassembled WGS sequence"/>
</dbReference>
<evidence type="ECO:0000313" key="12">
    <source>
        <dbReference type="EMBL" id="KAE9282362.1"/>
    </source>
</evidence>
<evidence type="ECO:0000313" key="17">
    <source>
        <dbReference type="Proteomes" id="UP000440367"/>
    </source>
</evidence>
<keyword evidence="2" id="KW-0479">Metal-binding</keyword>
<comment type="cofactor">
    <cofactor evidence="1">
        <name>a divalent metal cation</name>
        <dbReference type="ChEBI" id="CHEBI:60240"/>
    </cofactor>
</comment>
<dbReference type="Proteomes" id="UP000440367">
    <property type="component" value="Unassembled WGS sequence"/>
</dbReference>
<evidence type="ECO:0000313" key="15">
    <source>
        <dbReference type="Proteomes" id="UP000433483"/>
    </source>
</evidence>
<evidence type="ECO:0000313" key="22">
    <source>
        <dbReference type="Proteomes" id="UP000486351"/>
    </source>
</evidence>
<feature type="domain" description="DDE Tnp4" evidence="4">
    <location>
        <begin position="4"/>
        <end position="71"/>
    </location>
</feature>
<dbReference type="EMBL" id="QXGB01001887">
    <property type="protein sequence ID" value="KAE9184220.1"/>
    <property type="molecule type" value="Genomic_DNA"/>
</dbReference>
<dbReference type="Proteomes" id="UP000441208">
    <property type="component" value="Unassembled WGS sequence"/>
</dbReference>
<evidence type="ECO:0000256" key="2">
    <source>
        <dbReference type="ARBA" id="ARBA00022723"/>
    </source>
</evidence>
<evidence type="ECO:0000313" key="11">
    <source>
        <dbReference type="EMBL" id="KAE9189476.1"/>
    </source>
</evidence>
<dbReference type="GO" id="GO:0046872">
    <property type="term" value="F:metal ion binding"/>
    <property type="evidence" value="ECO:0007669"/>
    <property type="project" value="UniProtKB-KW"/>
</dbReference>
<dbReference type="InterPro" id="IPR027806">
    <property type="entry name" value="HARBI1_dom"/>
</dbReference>
<dbReference type="EMBL" id="QXGF01002083">
    <property type="protein sequence ID" value="KAE8926237.1"/>
    <property type="molecule type" value="Genomic_DNA"/>
</dbReference>
<dbReference type="Proteomes" id="UP000433483">
    <property type="component" value="Unassembled WGS sequence"/>
</dbReference>
<dbReference type="EMBL" id="QXFY01002236">
    <property type="protein sequence ID" value="KAE9300676.1"/>
    <property type="molecule type" value="Genomic_DNA"/>
</dbReference>
<evidence type="ECO:0000313" key="10">
    <source>
        <dbReference type="EMBL" id="KAE9186723.1"/>
    </source>
</evidence>
<evidence type="ECO:0000256" key="1">
    <source>
        <dbReference type="ARBA" id="ARBA00001968"/>
    </source>
</evidence>
<evidence type="ECO:0000313" key="9">
    <source>
        <dbReference type="EMBL" id="KAE9184220.1"/>
    </source>
</evidence>
<dbReference type="EMBL" id="QXGD01002376">
    <property type="protein sequence ID" value="KAE9189476.1"/>
    <property type="molecule type" value="Genomic_DNA"/>
</dbReference>
<dbReference type="Proteomes" id="UP000476176">
    <property type="component" value="Unassembled WGS sequence"/>
</dbReference>
<evidence type="ECO:0000313" key="14">
    <source>
        <dbReference type="Proteomes" id="UP000429523"/>
    </source>
</evidence>
<dbReference type="Proteomes" id="UP000440732">
    <property type="component" value="Unassembled WGS sequence"/>
</dbReference>